<dbReference type="EMBL" id="CM000638">
    <property type="protein sequence ID" value="EED95880.1"/>
    <property type="molecule type" value="Genomic_DNA"/>
</dbReference>
<feature type="domain" description="Fibronectin type-III" evidence="2">
    <location>
        <begin position="2106"/>
        <end position="2207"/>
    </location>
</feature>
<dbReference type="InterPro" id="IPR013783">
    <property type="entry name" value="Ig-like_fold"/>
</dbReference>
<feature type="domain" description="Fibronectin type-III" evidence="2">
    <location>
        <begin position="539"/>
        <end position="639"/>
    </location>
</feature>
<feature type="signal peptide" evidence="1">
    <location>
        <begin position="1"/>
        <end position="23"/>
    </location>
</feature>
<dbReference type="PaxDb" id="35128-Thaps1457"/>
<name>B8BR04_THAPS</name>
<dbReference type="Pfam" id="PF00041">
    <property type="entry name" value="fn3"/>
    <property type="match status" value="1"/>
</dbReference>
<dbReference type="PROSITE" id="PS50853">
    <property type="entry name" value="FN3"/>
    <property type="match status" value="4"/>
</dbReference>
<evidence type="ECO:0000313" key="3">
    <source>
        <dbReference type="EMBL" id="EED95880.1"/>
    </source>
</evidence>
<dbReference type="SUPFAM" id="SSF49265">
    <property type="entry name" value="Fibronectin type III"/>
    <property type="match status" value="8"/>
</dbReference>
<dbReference type="InterPro" id="IPR003961">
    <property type="entry name" value="FN3_dom"/>
</dbReference>
<reference evidence="3 4" key="2">
    <citation type="journal article" date="2008" name="Nature">
        <title>The Phaeodactylum genome reveals the evolutionary history of diatom genomes.</title>
        <authorList>
            <person name="Bowler C."/>
            <person name="Allen A.E."/>
            <person name="Badger J.H."/>
            <person name="Grimwood J."/>
            <person name="Jabbari K."/>
            <person name="Kuo A."/>
            <person name="Maheswari U."/>
            <person name="Martens C."/>
            <person name="Maumus F."/>
            <person name="Otillar R.P."/>
            <person name="Rayko E."/>
            <person name="Salamov A."/>
            <person name="Vandepoele K."/>
            <person name="Beszteri B."/>
            <person name="Gruber A."/>
            <person name="Heijde M."/>
            <person name="Katinka M."/>
            <person name="Mock T."/>
            <person name="Valentin K."/>
            <person name="Verret F."/>
            <person name="Berges J.A."/>
            <person name="Brownlee C."/>
            <person name="Cadoret J.P."/>
            <person name="Chiovitti A."/>
            <person name="Choi C.J."/>
            <person name="Coesel S."/>
            <person name="De Martino A."/>
            <person name="Detter J.C."/>
            <person name="Durkin C."/>
            <person name="Falciatore A."/>
            <person name="Fournet J."/>
            <person name="Haruta M."/>
            <person name="Huysman M.J."/>
            <person name="Jenkins B.D."/>
            <person name="Jiroutova K."/>
            <person name="Jorgensen R.E."/>
            <person name="Joubert Y."/>
            <person name="Kaplan A."/>
            <person name="Kroger N."/>
            <person name="Kroth P.G."/>
            <person name="La Roche J."/>
            <person name="Lindquist E."/>
            <person name="Lommer M."/>
            <person name="Martin-Jezequel V."/>
            <person name="Lopez P.J."/>
            <person name="Lucas S."/>
            <person name="Mangogna M."/>
            <person name="McGinnis K."/>
            <person name="Medlin L.K."/>
            <person name="Montsant A."/>
            <person name="Oudot-Le Secq M.P."/>
            <person name="Napoli C."/>
            <person name="Obornik M."/>
            <person name="Parker M.S."/>
            <person name="Petit J.L."/>
            <person name="Porcel B.M."/>
            <person name="Poulsen N."/>
            <person name="Robison M."/>
            <person name="Rychlewski L."/>
            <person name="Rynearson T.A."/>
            <person name="Schmutz J."/>
            <person name="Shapiro H."/>
            <person name="Siaut M."/>
            <person name="Stanley M."/>
            <person name="Sussman M.R."/>
            <person name="Taylor A.R."/>
            <person name="Vardi A."/>
            <person name="von Dassow P."/>
            <person name="Vyverman W."/>
            <person name="Willis A."/>
            <person name="Wyrwicz L.S."/>
            <person name="Rokhsar D.S."/>
            <person name="Weissenbach J."/>
            <person name="Armbrust E.V."/>
            <person name="Green B.R."/>
            <person name="Van de Peer Y."/>
            <person name="Grigoriev I.V."/>
        </authorList>
    </citation>
    <scope>NUCLEOTIDE SEQUENCE [LARGE SCALE GENOMIC DNA]</scope>
    <source>
        <strain evidence="3 4">CCMP1335</strain>
    </source>
</reference>
<protein>
    <recommendedName>
        <fullName evidence="2">Fibronectin type-III domain-containing protein</fullName>
    </recommendedName>
</protein>
<dbReference type="RefSeq" id="XP_002286239.1">
    <property type="nucleotide sequence ID" value="XM_002286203.1"/>
</dbReference>
<dbReference type="HOGENOM" id="CLU_224054_0_0_1"/>
<dbReference type="InterPro" id="IPR036116">
    <property type="entry name" value="FN3_sf"/>
</dbReference>
<dbReference type="Gene3D" id="2.60.40.10">
    <property type="entry name" value="Immunoglobulins"/>
    <property type="match status" value="8"/>
</dbReference>
<proteinExistence type="predicted"/>
<dbReference type="CDD" id="cd00063">
    <property type="entry name" value="FN3"/>
    <property type="match status" value="7"/>
</dbReference>
<reference evidence="3 4" key="1">
    <citation type="journal article" date="2004" name="Science">
        <title>The genome of the diatom Thalassiosira pseudonana: ecology, evolution, and metabolism.</title>
        <authorList>
            <person name="Armbrust E.V."/>
            <person name="Berges J.A."/>
            <person name="Bowler C."/>
            <person name="Green B.R."/>
            <person name="Martinez D."/>
            <person name="Putnam N.H."/>
            <person name="Zhou S."/>
            <person name="Allen A.E."/>
            <person name="Apt K.E."/>
            <person name="Bechner M."/>
            <person name="Brzezinski M.A."/>
            <person name="Chaal B.K."/>
            <person name="Chiovitti A."/>
            <person name="Davis A.K."/>
            <person name="Demarest M.S."/>
            <person name="Detter J.C."/>
            <person name="Glavina T."/>
            <person name="Goodstein D."/>
            <person name="Hadi M.Z."/>
            <person name="Hellsten U."/>
            <person name="Hildebrand M."/>
            <person name="Jenkins B.D."/>
            <person name="Jurka J."/>
            <person name="Kapitonov V.V."/>
            <person name="Kroger N."/>
            <person name="Lau W.W."/>
            <person name="Lane T.W."/>
            <person name="Larimer F.W."/>
            <person name="Lippmeier J.C."/>
            <person name="Lucas S."/>
            <person name="Medina M."/>
            <person name="Montsant A."/>
            <person name="Obornik M."/>
            <person name="Parker M.S."/>
            <person name="Palenik B."/>
            <person name="Pazour G.J."/>
            <person name="Richardson P.M."/>
            <person name="Rynearson T.A."/>
            <person name="Saito M.A."/>
            <person name="Schwartz D.C."/>
            <person name="Thamatrakoln K."/>
            <person name="Valentin K."/>
            <person name="Vardi A."/>
            <person name="Wilkerson F.P."/>
            <person name="Rokhsar D.S."/>
        </authorList>
    </citation>
    <scope>NUCLEOTIDE SEQUENCE [LARGE SCALE GENOMIC DNA]</scope>
    <source>
        <strain evidence="3 4">CCMP1335</strain>
    </source>
</reference>
<organism evidence="3 4">
    <name type="scientific">Thalassiosira pseudonana</name>
    <name type="common">Marine diatom</name>
    <name type="synonym">Cyclotella nana</name>
    <dbReference type="NCBI Taxonomy" id="35128"/>
    <lineage>
        <taxon>Eukaryota</taxon>
        <taxon>Sar</taxon>
        <taxon>Stramenopiles</taxon>
        <taxon>Ochrophyta</taxon>
        <taxon>Bacillariophyta</taxon>
        <taxon>Coscinodiscophyceae</taxon>
        <taxon>Thalassiosirophycidae</taxon>
        <taxon>Thalassiosirales</taxon>
        <taxon>Thalassiosiraceae</taxon>
        <taxon>Thalassiosira</taxon>
    </lineage>
</organism>
<evidence type="ECO:0000313" key="4">
    <source>
        <dbReference type="Proteomes" id="UP000001449"/>
    </source>
</evidence>
<dbReference type="InterPro" id="IPR039269">
    <property type="entry name" value="ANKFN1"/>
</dbReference>
<gene>
    <name evidence="3" type="ORF">THAPSDRAFT_1457</name>
</gene>
<dbReference type="OMA" id="ATSEMEW"/>
<dbReference type="PANTHER" id="PTHR21437">
    <property type="entry name" value="WIDE AWAKE"/>
    <property type="match status" value="1"/>
</dbReference>
<feature type="domain" description="Fibronectin type-III" evidence="2">
    <location>
        <begin position="47"/>
        <end position="161"/>
    </location>
</feature>
<dbReference type="eggNOG" id="KOG0613">
    <property type="taxonomic scope" value="Eukaryota"/>
</dbReference>
<sequence length="4031" mass="431322">MRAINVGALVTALPFLLPSTASAGFWQWNNNGAVPQKITPKVTRPTGPTNVTLYVVSRSELGVTWEPPLFDGGKAISKYLVEWDSDKYMTSGIASPSNPYGNSVDGPLVRSEVVSGETQFRITGLDEGQRYFVRVSAYGDGYSNAISSTPPFAIPTGTLPGYLTDVSLSVASDSSTADRLRLAWSSPEEDVNGFSVLPNGCDGGGSPPSDPDALESYRVRWDTHPSFSNAKVYDIPAVSGDGFHNQCCPSESNDEGVCSIELGAEVQTVSIKYPGSSVSSDGELFDSGGVRVVYIGSQSKSVKVVTPSPGSTDVEISSPDSLPVNSPIAVGDIIRIQDGIYLVANVDNWPGSISLATEYLPSINEAESDVQSYFTTPPTCFDVSGAENSAENFRSHIAQSLDDSPFDESVTVSRSAVTEPFVSEESVETRIVGYDYHVTFTGQGFSSTLGHSVEELLIVSHPSSPYATVGDCGVPFVSSGVDVSSSVSLQVSTQMESGSLTPGVKYYVEVAGVNANGVGPYVSAAPNSETPRSQPGLAQHCRVYAVPTSSSSLKVEWDGVYPYHGEPPSSYMLEFYDVDSVSSDPVETESVDTVDESSHYSITKSDLTLGMRYNVVIIPVNGFGEGGPSWFADFDPSGLISNDGFSSIKNYLERSCHALPTCQSESIECDEAEYESFSITARSIPPPPSFEVATYPDISSENRFTEESLLVTFDSPLTNDDAVSSGIATDKFLVEWSTMSSFLAISTDGEESLWSTEVIASYSGESNENAFGEFVIDSLHLGTQYFVRVSAHNSAGYGRPSTSVPAKPMTRPDPPYEPTLSSVSREYIEIAHTDSGLSDSTLIGTSLLVSWQPPRIDSSDGRPDLVGDGGDAVSSYLVEWSRLSWDNYNPTIVDISITTSSGVGGSNASGLLTGSFRIIIDTTLSSNTAVGGSFLSAMIPVDTDDSMIKTIIENIPNVGEVRVHSSEPFSWIVTFFSEVGDVGVSLAENNVVDDTKAEGSVVVSKIGVGSVPTHAAYDSEIIDNLDQLTSTDGLLYYTIQQLVPGMKVFVRISASNKVGFGPRRNTAPEFLSPCLQRPDNPTSLYSDDVAPYLSLHSPASLEVHIGPPSYDGGSPLTNFLIEWDSLPTFDSSPLGDGSALGSARTNAASQVCASCVTAFDLTTHTFTYTGTEDMAKLLIPHRKIMVYFTDDEKFYSFSVLSATSSTIALSDNHLRVSSIEDMQGQTLELLGTKYVIDGLDEGRPYYVRVSSENGEMGTGKSVAAMPSNKAPRGFPQPPNAAVLSVVDKNSLRVSWFNETYLNDPTIQGFKVESFCKSDSASLDSFSFFGEKEVIELSSAGLGLVGGAFTLYFGELDTTSGVYLGHVKAAKGLNHVVTRTDLSPLLQRGESIMVGNTTYFVHDTDLFTSTRLPLSETYLNDDGDNIPVYARSKSMSIAFDASAEEVQNALQQMPNVNHVEVRREIDNVDGYQWFVTFVSNEGPQPSFTVDYSHLVGANTAGFSVTRSVLGVLPESYASFTIADPTVSTFDLTNLQTGRPYYVRVSSVSDAGESRAVDTLPAFITPGGVPELLSSPSIRAKDDHTLLVSFEAEEESNGAVIEEFVIDSSRDPSFSNSSRTTALPDRKIQRVTTRAHSLPWSDSSSFTLSLGDFHGVYTVPIGHDTTVRVQNGGSILERSTGSASLSSFVARGDYISVGGFDFRVCLDISDSLPYDDFHLSLCSKDDALQSASFDPQSSAEVIDELPIFILDTSLGSAKSPAIGDVFLRSIDVLGSSKDTRGRLRRGDLIRVGHPSLGETFRVSTDVTRDFTDRVIPLSHEKDAQLPASLSSKALQHSTYEVQSFSIRSSTDSTILTPSNTLSSGYRLRFKFETTSTTTASGLGGCLKWDGDADDIKVELETMSGIDSVQVSKEVLPGLTNGVGAGVKYFITFTGLNVRGNVPPLQLVDVGTNGCLDAHDLGGNFGDVLAPIVVEQVEVPYIPMYEVQTTVDIPHDASAADMKAAIESLSQACTVNVSRQLNRNGFSWDITFVESKESTFSPLFVISVNGENLSAYVDPGVTAVGLQQVEVATTAGGIPYFVRVAAVNSFGLGSFAVSNPRAVEVSPQPPSEPVEVFIEAISDEEVLVQWNAPLESGGKPITYYKIEYDELSSFTGGQNGGPMGSVSVSSSEIHSISDVQTITVKIDKQGAMYLSGSFSLAFEGQSTGQLPYNASPRDVKDALEKLCNVGEVEVTRSIHCSPELSIGCMEPDGYSWLVTMVSVYEIGDQHQRYTSKLSTRTSHKLSVDGSYLSECSDVSRTTCSVGGRAVANVGTTQEIQSITIADSPFSVSFGGETSAIINLGDSISEVERKLNAYSRNGVGKIDVTCIDCSEDTIGSGDTLLVHFVSYRGDAPTVTVSDGDAVVSEVVRGTSQFVVGRSSYSTIISGFTSVNDWHVRVFAYNGIGEGLPAVAWPSPLRLAAVAPQIPNNVSTTVESATSLTMSWDRPNSIGGVDISSFVIEYDTTPSYTSKNGLPLNQLVVSEAETDASIGVVTEAYPGSNDPILRRRVLIDGADPIAQGTIVVGSDIVIDGQHVTISAIDEEQCGVTCLSLNVDYTGTSTSGMKIYSGDSSMHYRYTIDGLTPGVAYFTRVAATNEQATGPFSFVGYPSTPIASTPMDVPASISWASLSSVSEDKLRVDFGSPLLEKPEGANGSPISRYHIEVATGLHEVQELRLSSTNVFEDGEFSLLFKGESTGCIRIGASADTVTSALESLSVIDEVGITLSSQTDSLSTYEITFKGQAVGNEDQPLLEFDLLAGCTLPLSDDVTISVRSLQEGVTAFRPDIVSLSTIAKRDVSGFIELSVGYKGDFDQLISVRNQPVLFTVDAGSRFIDTMGDDLSAVLHRGETIVIEGEYVMIESVEVGRIQLKEYHVRGTDGSAVLGYRMDNYIGSTTIVSGDTTLTEANGQDLTLAVQVGDVIEITNDVGGKEYLTIVSVIGSSISFSPSYVGDTVETPIYAKKKVIVSANASSSQMKAAIESLPDVGSVEVSREGPNVSEGNTWYITFTSNSGMFSCSQPSWCLRANVETSSYISVSELGQDYDGNYFLTSFVSGRPKYELLGTSSYIVHDSDEWRLYSSTDALISSVMSWDVTVPLSGWSNGAVVAIPEDTASLLSGADNVAQVSFVQSGIEQSFSNIVFSAIVESSVQEVQEVSVLSDLDDLGGSFEIALGDFSDKVVVYFDDSAEDLIAKLQSLSGVGNVHVEYVELPADKYGSVWSITFDKSGDTPLLQHFGTSNLQGTGVSLIIREKVKGDVGEHHVTVDNLTPGLLYAVKIRAENEAGVGPHTTTGQRFGGGIYALARSASSPPESPTLSTGIVTRSRAEIKFTTPNSNGSDLSSYKFEWATSAFESTTVANVNIACSDGSDLLGSFRFIYGSDNPSRSETTHPIDVRSSTIDIEQALNSIATLNEADVSISINATSEMEWAITFLHDVNSIGQLSLDTDDVRCQSEEPLVELSVAKLDAALPTGYRSLEMFTDDSMCSSVSLGETSTKQYLTLSARSSLVTGGSFQLMLDDQSTECIPFDASDLQLRTAIESLNHVDSVNIAATTASDESNFPRAYTITFNDNYPYGQWPALKVNPSHFGSGLCDPFVGGVDHKAVVLPIRDESLCTAGAKETVAIVADSLTALGGSFTVHYGLSSVDIDLDASAGEMEEILADLMWISDVHVSKHEHNDMDVGVAWAVTFPKSSLLDETIFVTDTHVQGRNAKVNVYPILNIASSSPDNNMSGDFRIILDGQATAPLSHQATQMKIVQELHRLNGIGKVTMLGSADGGVVSHLDFKALIDDSFTVEGAKAITVVGDLTSTIALGDQLVIGSCESLEIKDVIYEEFDGSQGAGSLYESLYSSSPETEETMLHGYSILLIKPTGELTSFVSDCSQADGVAEPVYIGSVVLTDTGVDHSLIVKAFTADLDKVEIVPERNWRGNAPRIFYKPPSGLSPHTFMLEGLDKNKQYFIRAFAKNSEGYGPPSNTLQVTPLSTVPSAPMSVMLF</sequence>
<feature type="domain" description="Fibronectin type-III" evidence="2">
    <location>
        <begin position="692"/>
        <end position="813"/>
    </location>
</feature>
<dbReference type="PANTHER" id="PTHR21437:SF1">
    <property type="entry name" value="WIDE AWAKE"/>
    <property type="match status" value="1"/>
</dbReference>
<accession>B8BR04</accession>
<dbReference type="SMART" id="SM00060">
    <property type="entry name" value="FN3"/>
    <property type="match status" value="11"/>
</dbReference>
<dbReference type="KEGG" id="tps:THAPSDRAFT_1457"/>
<evidence type="ECO:0000256" key="1">
    <source>
        <dbReference type="SAM" id="SignalP"/>
    </source>
</evidence>
<dbReference type="Proteomes" id="UP000001449">
    <property type="component" value="Chromosome 1"/>
</dbReference>
<dbReference type="GeneID" id="7442897"/>
<dbReference type="STRING" id="35128.B8BR04"/>
<keyword evidence="1" id="KW-0732">Signal</keyword>
<keyword evidence="4" id="KW-1185">Reference proteome</keyword>
<dbReference type="InParanoid" id="B8BR04"/>
<feature type="chain" id="PRO_5002865822" description="Fibronectin type-III domain-containing protein" evidence="1">
    <location>
        <begin position="24"/>
        <end position="4031"/>
    </location>
</feature>
<evidence type="ECO:0000259" key="2">
    <source>
        <dbReference type="PROSITE" id="PS50853"/>
    </source>
</evidence>